<dbReference type="AlphaFoldDB" id="A0A963YRW6"/>
<accession>A0A963YRW6</accession>
<dbReference type="PANTHER" id="PTHR34406">
    <property type="entry name" value="PROTEIN YCEI"/>
    <property type="match status" value="1"/>
</dbReference>
<dbReference type="InterPro" id="IPR007372">
    <property type="entry name" value="Lipid/polyisoprenoid-bd_YceI"/>
</dbReference>
<name>A0A963YRW6_9PROT</name>
<evidence type="ECO:0000256" key="1">
    <source>
        <dbReference type="SAM" id="SignalP"/>
    </source>
</evidence>
<evidence type="ECO:0000313" key="4">
    <source>
        <dbReference type="Proteomes" id="UP000708298"/>
    </source>
</evidence>
<dbReference type="SMART" id="SM00867">
    <property type="entry name" value="YceI"/>
    <property type="match status" value="1"/>
</dbReference>
<reference evidence="3" key="1">
    <citation type="journal article" date="2021" name="Microorganisms">
        <title>Acidisoma silvae sp. nov. and Acidisomacellulosilytica sp. nov., Two Acidophilic Bacteria Isolated from Decaying Wood, Hydrolyzing Cellulose and Producing Poly-3-hydroxybutyrate.</title>
        <authorList>
            <person name="Mieszkin S."/>
            <person name="Pouder E."/>
            <person name="Uroz S."/>
            <person name="Simon-Colin C."/>
            <person name="Alain K."/>
        </authorList>
    </citation>
    <scope>NUCLEOTIDE SEQUENCE</scope>
    <source>
        <strain evidence="3">HW T2.11</strain>
    </source>
</reference>
<sequence length="191" mass="19475">MYRSLGLAAALLVGASIAAPISAYAATWTIDTAKSTLGFTGSQSGTPFNGKFGKFSGTIVFDPANPGAGHADVIIQTASAATGDQQKDGAMPGSDWFAADKFPTAEFKAASFKAIGTGTYEADGTLTIRGMTKPIALPFTLAITGDTATAKGKVQLIRTNYGVGQGAWASAQYVALEVAVNVDITAEKTAP</sequence>
<gene>
    <name evidence="3" type="ORF">ASILVAE211_08635</name>
</gene>
<dbReference type="Gene3D" id="2.40.128.110">
    <property type="entry name" value="Lipid/polyisoprenoid-binding, YceI-like"/>
    <property type="match status" value="1"/>
</dbReference>
<dbReference type="PANTHER" id="PTHR34406:SF1">
    <property type="entry name" value="PROTEIN YCEI"/>
    <property type="match status" value="1"/>
</dbReference>
<dbReference type="EMBL" id="JAESVB010000003">
    <property type="protein sequence ID" value="MCB8875243.1"/>
    <property type="molecule type" value="Genomic_DNA"/>
</dbReference>
<feature type="domain" description="Lipid/polyisoprenoid-binding YceI-like" evidence="2">
    <location>
        <begin position="27"/>
        <end position="187"/>
    </location>
</feature>
<evidence type="ECO:0000313" key="3">
    <source>
        <dbReference type="EMBL" id="MCB8875243.1"/>
    </source>
</evidence>
<keyword evidence="1" id="KW-0732">Signal</keyword>
<feature type="signal peptide" evidence="1">
    <location>
        <begin position="1"/>
        <end position="25"/>
    </location>
</feature>
<reference evidence="3" key="2">
    <citation type="submission" date="2021-01" db="EMBL/GenBank/DDBJ databases">
        <authorList>
            <person name="Mieszkin S."/>
            <person name="Pouder E."/>
            <person name="Alain K."/>
        </authorList>
    </citation>
    <scope>NUCLEOTIDE SEQUENCE</scope>
    <source>
        <strain evidence="3">HW T2.11</strain>
    </source>
</reference>
<dbReference type="Pfam" id="PF04264">
    <property type="entry name" value="YceI"/>
    <property type="match status" value="1"/>
</dbReference>
<dbReference type="SUPFAM" id="SSF101874">
    <property type="entry name" value="YceI-like"/>
    <property type="match status" value="1"/>
</dbReference>
<dbReference type="InterPro" id="IPR036761">
    <property type="entry name" value="TTHA0802/YceI-like_sf"/>
</dbReference>
<keyword evidence="4" id="KW-1185">Reference proteome</keyword>
<proteinExistence type="predicted"/>
<comment type="caution">
    <text evidence="3">The sequence shown here is derived from an EMBL/GenBank/DDBJ whole genome shotgun (WGS) entry which is preliminary data.</text>
</comment>
<feature type="chain" id="PRO_5036825787" evidence="1">
    <location>
        <begin position="26"/>
        <end position="191"/>
    </location>
</feature>
<organism evidence="3 4">
    <name type="scientific">Acidisoma silvae</name>
    <dbReference type="NCBI Taxonomy" id="2802396"/>
    <lineage>
        <taxon>Bacteria</taxon>
        <taxon>Pseudomonadati</taxon>
        <taxon>Pseudomonadota</taxon>
        <taxon>Alphaproteobacteria</taxon>
        <taxon>Acetobacterales</taxon>
        <taxon>Acidocellaceae</taxon>
        <taxon>Acidisoma</taxon>
    </lineage>
</organism>
<dbReference type="Proteomes" id="UP000708298">
    <property type="component" value="Unassembled WGS sequence"/>
</dbReference>
<evidence type="ECO:0000259" key="2">
    <source>
        <dbReference type="SMART" id="SM00867"/>
    </source>
</evidence>
<protein>
    <submittedName>
        <fullName evidence="3">YceI family protein</fullName>
    </submittedName>
</protein>